<dbReference type="Proteomes" id="UP000663305">
    <property type="component" value="Chromosome"/>
</dbReference>
<dbReference type="InterPro" id="IPR027417">
    <property type="entry name" value="P-loop_NTPase"/>
</dbReference>
<dbReference type="Pfam" id="PF00005">
    <property type="entry name" value="ABC_tran"/>
    <property type="match status" value="1"/>
</dbReference>
<organism evidence="4 5">
    <name type="scientific">Halapricum desulfuricans</name>
    <dbReference type="NCBI Taxonomy" id="2841257"/>
    <lineage>
        <taxon>Archaea</taxon>
        <taxon>Methanobacteriati</taxon>
        <taxon>Methanobacteriota</taxon>
        <taxon>Stenosarchaea group</taxon>
        <taxon>Halobacteria</taxon>
        <taxon>Halobacteriales</taxon>
        <taxon>Haloarculaceae</taxon>
        <taxon>Halapricum</taxon>
    </lineage>
</organism>
<dbReference type="AlphaFoldDB" id="A0A897NIU1"/>
<proteinExistence type="inferred from homology"/>
<dbReference type="GeneID" id="96090875"/>
<feature type="domain" description="ABC transporter" evidence="3">
    <location>
        <begin position="30"/>
        <end position="76"/>
    </location>
</feature>
<comment type="similarity">
    <text evidence="1">Belongs to the ABC transporter superfamily.</text>
</comment>
<dbReference type="GO" id="GO:0005524">
    <property type="term" value="F:ATP binding"/>
    <property type="evidence" value="ECO:0007669"/>
    <property type="project" value="InterPro"/>
</dbReference>
<dbReference type="GO" id="GO:0016887">
    <property type="term" value="F:ATP hydrolysis activity"/>
    <property type="evidence" value="ECO:0007669"/>
    <property type="project" value="InterPro"/>
</dbReference>
<sequence>MATPTAASDAPLAIEGVSVAYGNIQALSTVTLHLDTGVTALLGPNGAGKTTLFRVGAGVLQPDTGTVRIAGRDPFTEPASKADVEPVIESVTYEATGCGKCVQHNRNPARCGFGRRLLECRGYRDSTAVRAP</sequence>
<dbReference type="RefSeq" id="WP_394358896.1">
    <property type="nucleotide sequence ID" value="NZ_CP064789.1"/>
</dbReference>
<dbReference type="Gene3D" id="3.40.50.300">
    <property type="entry name" value="P-loop containing nucleotide triphosphate hydrolases"/>
    <property type="match status" value="1"/>
</dbReference>
<dbReference type="EMBL" id="CP064789">
    <property type="protein sequence ID" value="QSG12344.1"/>
    <property type="molecule type" value="Genomic_DNA"/>
</dbReference>
<dbReference type="PANTHER" id="PTHR43335">
    <property type="entry name" value="ABC TRANSPORTER, ATP-BINDING PROTEIN"/>
    <property type="match status" value="1"/>
</dbReference>
<protein>
    <submittedName>
        <fullName evidence="4">ABC-type multidrug transport system, ATPase component</fullName>
    </submittedName>
</protein>
<accession>A0A897NIU1</accession>
<evidence type="ECO:0000259" key="3">
    <source>
        <dbReference type="Pfam" id="PF00005"/>
    </source>
</evidence>
<evidence type="ECO:0000256" key="1">
    <source>
        <dbReference type="ARBA" id="ARBA00005417"/>
    </source>
</evidence>
<name>A0A897NIU1_9EURY</name>
<evidence type="ECO:0000313" key="5">
    <source>
        <dbReference type="Proteomes" id="UP000663305"/>
    </source>
</evidence>
<evidence type="ECO:0000313" key="4">
    <source>
        <dbReference type="EMBL" id="QSG12344.1"/>
    </source>
</evidence>
<evidence type="ECO:0000256" key="2">
    <source>
        <dbReference type="ARBA" id="ARBA00022448"/>
    </source>
</evidence>
<reference evidence="4" key="1">
    <citation type="submission" date="2020-11" db="EMBL/GenBank/DDBJ databases">
        <title>Carbohydrate-dependent, anaerobic sulfur respiration: A novel catabolism in halophilic archaea.</title>
        <authorList>
            <person name="Sorokin D.Y."/>
            <person name="Messina E."/>
            <person name="Smedile F."/>
            <person name="La Cono V."/>
            <person name="Hallsworth J.E."/>
            <person name="Yakimov M.M."/>
        </authorList>
    </citation>
    <scope>NUCLEOTIDE SEQUENCE</scope>
    <source>
        <strain evidence="4">HSR-Bgl</strain>
    </source>
</reference>
<dbReference type="PANTHER" id="PTHR43335:SF2">
    <property type="entry name" value="ABC TRANSPORTER, ATP-BINDING PROTEIN"/>
    <property type="match status" value="1"/>
</dbReference>
<dbReference type="InterPro" id="IPR003439">
    <property type="entry name" value="ABC_transporter-like_ATP-bd"/>
</dbReference>
<gene>
    <name evidence="4" type="primary">ccmA13</name>
    <name evidence="4" type="ORF">HSBGL_1934</name>
</gene>
<keyword evidence="2" id="KW-0813">Transport</keyword>
<dbReference type="SUPFAM" id="SSF52540">
    <property type="entry name" value="P-loop containing nucleoside triphosphate hydrolases"/>
    <property type="match status" value="1"/>
</dbReference>